<keyword evidence="2" id="KW-1185">Reference proteome</keyword>
<organism evidence="1 2">
    <name type="scientific">Corynebacterium pseudodiphtheriticum</name>
    <dbReference type="NCBI Taxonomy" id="37637"/>
    <lineage>
        <taxon>Bacteria</taxon>
        <taxon>Bacillati</taxon>
        <taxon>Actinomycetota</taxon>
        <taxon>Actinomycetes</taxon>
        <taxon>Mycobacteriales</taxon>
        <taxon>Corynebacteriaceae</taxon>
        <taxon>Corynebacterium</taxon>
    </lineage>
</organism>
<protein>
    <recommendedName>
        <fullName evidence="3">Nucleotidyltransferase</fullName>
    </recommendedName>
</protein>
<gene>
    <name evidence="1" type="ORF">QPX23_03910</name>
</gene>
<dbReference type="RefSeq" id="WP_284587703.1">
    <property type="nucleotide sequence ID" value="NZ_JASNUQ010000004.1"/>
</dbReference>
<evidence type="ECO:0000313" key="2">
    <source>
        <dbReference type="Proteomes" id="UP001239759"/>
    </source>
</evidence>
<name>A0ABT7FV69_9CORY</name>
<evidence type="ECO:0000313" key="1">
    <source>
        <dbReference type="EMBL" id="MDK4289881.1"/>
    </source>
</evidence>
<dbReference type="EMBL" id="JASNUQ010000004">
    <property type="protein sequence ID" value="MDK4289881.1"/>
    <property type="molecule type" value="Genomic_DNA"/>
</dbReference>
<proteinExistence type="predicted"/>
<evidence type="ECO:0008006" key="3">
    <source>
        <dbReference type="Google" id="ProtNLM"/>
    </source>
</evidence>
<sequence>MALSSADEKLLEAKADELAWTLTDALEYFADNDFVLETVIAQSARGNSIVIQFAQKEDLPKVVKLKSRGWPVLGLGMKINCTWDSQGKHLAVEKSSIRVMPYGSDTEAPLFRVEYVKEQDSHRPSSHIHVHAHRDEFTHLMGFASKFDVERTKKVRNYFRRGTRLSELHFPTGGHRFRPCLEDVLEMLRVEFKLDVDNSKWQQHLRTARENWRRTQLAAAVRDCPDEALRVLVDEYRMPEPIGWTLPEFDTAWQKKFARS</sequence>
<accession>A0ABT7FV69</accession>
<comment type="caution">
    <text evidence="1">The sequence shown here is derived from an EMBL/GenBank/DDBJ whole genome shotgun (WGS) entry which is preliminary data.</text>
</comment>
<reference evidence="1 2" key="1">
    <citation type="submission" date="2023-05" db="EMBL/GenBank/DDBJ databases">
        <title>Metabolic capabilities are highly conserved among human nasal-associated Corynebacterium species in pangenomic analyses.</title>
        <authorList>
            <person name="Tran T.H."/>
            <person name="Roberts A.Q."/>
            <person name="Escapa I.F."/>
            <person name="Gao W."/>
            <person name="Conlan S."/>
            <person name="Kong H."/>
            <person name="Segre J.A."/>
            <person name="Kelly M.S."/>
            <person name="Lemon K.P."/>
        </authorList>
    </citation>
    <scope>NUCLEOTIDE SEQUENCE [LARGE SCALE GENOMIC DNA]</scope>
    <source>
        <strain evidence="1 2">KPL3772</strain>
    </source>
</reference>
<dbReference type="Proteomes" id="UP001239759">
    <property type="component" value="Unassembled WGS sequence"/>
</dbReference>